<feature type="transmembrane region" description="Helical" evidence="1">
    <location>
        <begin position="100"/>
        <end position="119"/>
    </location>
</feature>
<organism evidence="2 3">
    <name type="scientific">Streptacidiphilus jiangxiensis</name>
    <dbReference type="NCBI Taxonomy" id="235985"/>
    <lineage>
        <taxon>Bacteria</taxon>
        <taxon>Bacillati</taxon>
        <taxon>Actinomycetota</taxon>
        <taxon>Actinomycetes</taxon>
        <taxon>Kitasatosporales</taxon>
        <taxon>Streptomycetaceae</taxon>
        <taxon>Streptacidiphilus</taxon>
    </lineage>
</organism>
<protein>
    <recommendedName>
        <fullName evidence="4">Integral membrane protein</fullName>
    </recommendedName>
</protein>
<evidence type="ECO:0000313" key="2">
    <source>
        <dbReference type="EMBL" id="SEL81379.1"/>
    </source>
</evidence>
<keyword evidence="1" id="KW-0812">Transmembrane</keyword>
<dbReference type="AlphaFoldDB" id="A0A1H7TA47"/>
<feature type="transmembrane region" description="Helical" evidence="1">
    <location>
        <begin position="55"/>
        <end position="79"/>
    </location>
</feature>
<dbReference type="Proteomes" id="UP000183015">
    <property type="component" value="Unassembled WGS sequence"/>
</dbReference>
<name>A0A1H7TA47_STRJI</name>
<keyword evidence="3" id="KW-1185">Reference proteome</keyword>
<proteinExistence type="predicted"/>
<sequence>MNHPEPRRAPLPDPPEDVRALADSGRTDYTGAVYGSLLAASVIAASDVHGAHPRFSLIVLLLVTGIVFWLAHVYAHLAGERESGRTVRWHEVRRVGRHEWSIVEAAVLPALAVLVSPWLGTGENAWLAIGVAVAQQVTWAVLGARRAGASNVQITVEAVVNLALGLLIVVAKVAVGH</sequence>
<reference evidence="3" key="1">
    <citation type="submission" date="2016-10" db="EMBL/GenBank/DDBJ databases">
        <authorList>
            <person name="Varghese N."/>
        </authorList>
    </citation>
    <scope>NUCLEOTIDE SEQUENCE [LARGE SCALE GENOMIC DNA]</scope>
    <source>
        <strain evidence="3">DSM 45096 / BCRC 16803 / CGMCC 4.1857 / CIP 109030 / JCM 12277 / KCTC 19219 / NBRC 100920 / 33214</strain>
    </source>
</reference>
<dbReference type="eggNOG" id="ENOG5033981">
    <property type="taxonomic scope" value="Bacteria"/>
</dbReference>
<evidence type="ECO:0008006" key="4">
    <source>
        <dbReference type="Google" id="ProtNLM"/>
    </source>
</evidence>
<evidence type="ECO:0000313" key="3">
    <source>
        <dbReference type="Proteomes" id="UP000183015"/>
    </source>
</evidence>
<accession>A0A1H7TA47</accession>
<gene>
    <name evidence="2" type="ORF">SAMN05414137_113147</name>
</gene>
<feature type="transmembrane region" description="Helical" evidence="1">
    <location>
        <begin position="154"/>
        <end position="175"/>
    </location>
</feature>
<dbReference type="RefSeq" id="WP_236655912.1">
    <property type="nucleotide sequence ID" value="NZ_BBPN01000006.1"/>
</dbReference>
<dbReference type="STRING" id="235985.SAMN05414137_113147"/>
<dbReference type="EMBL" id="FOAZ01000013">
    <property type="protein sequence ID" value="SEL81379.1"/>
    <property type="molecule type" value="Genomic_DNA"/>
</dbReference>
<keyword evidence="1" id="KW-1133">Transmembrane helix</keyword>
<keyword evidence="1" id="KW-0472">Membrane</keyword>
<evidence type="ECO:0000256" key="1">
    <source>
        <dbReference type="SAM" id="Phobius"/>
    </source>
</evidence>